<feature type="compositionally biased region" description="Low complexity" evidence="1">
    <location>
        <begin position="269"/>
        <end position="287"/>
    </location>
</feature>
<keyword evidence="3" id="KW-1185">Reference proteome</keyword>
<organism evidence="2 3">
    <name type="scientific">Paramarasmius palmivorus</name>
    <dbReference type="NCBI Taxonomy" id="297713"/>
    <lineage>
        <taxon>Eukaryota</taxon>
        <taxon>Fungi</taxon>
        <taxon>Dikarya</taxon>
        <taxon>Basidiomycota</taxon>
        <taxon>Agaricomycotina</taxon>
        <taxon>Agaricomycetes</taxon>
        <taxon>Agaricomycetidae</taxon>
        <taxon>Agaricales</taxon>
        <taxon>Marasmiineae</taxon>
        <taxon>Marasmiaceae</taxon>
        <taxon>Paramarasmius</taxon>
    </lineage>
</organism>
<name>A0AAW0AWS1_9AGAR</name>
<sequence>MISNDKIWGMDFEEYSQRQYAGRLPLSPYSNTLNSRSVNTFQLFGINRSDIPSHIFYDELIPFDQAFSGRKIDFWRGLYLALVLADDDRKVEQYLCELDDETDKTTIGTISNTATAMAVCSRIKNLLEEEKLVLVPQEQVIDTLPDVQKPNCSCQSKLYERIRYTECLPEQECDYHVRQIGLESCLSIILPDNTRQTYTYSSQYKPRFRSSASPLLFLSNTARTLFEQVACKASPYQSIAEAKALTHPFDRTRDLVADLLDPKKEEPVPELVPDTSSSSSESSLDTESALHPEEWIQNPGPTRWARRIKKIIGRKLPFEQDVTNDKQQESYAKEKCRTYEEVMRPSRDSVRFEPYLRRKLALRARDDISSWFI</sequence>
<comment type="caution">
    <text evidence="2">The sequence shown here is derived from an EMBL/GenBank/DDBJ whole genome shotgun (WGS) entry which is preliminary data.</text>
</comment>
<evidence type="ECO:0000313" key="2">
    <source>
        <dbReference type="EMBL" id="KAK7018047.1"/>
    </source>
</evidence>
<dbReference type="EMBL" id="JAYKXP010000233">
    <property type="protein sequence ID" value="KAK7018047.1"/>
    <property type="molecule type" value="Genomic_DNA"/>
</dbReference>
<feature type="region of interest" description="Disordered" evidence="1">
    <location>
        <begin position="260"/>
        <end position="289"/>
    </location>
</feature>
<evidence type="ECO:0000256" key="1">
    <source>
        <dbReference type="SAM" id="MobiDB-lite"/>
    </source>
</evidence>
<dbReference type="AlphaFoldDB" id="A0AAW0AWS1"/>
<proteinExistence type="predicted"/>
<evidence type="ECO:0000313" key="3">
    <source>
        <dbReference type="Proteomes" id="UP001383192"/>
    </source>
</evidence>
<reference evidence="2 3" key="1">
    <citation type="submission" date="2024-01" db="EMBL/GenBank/DDBJ databases">
        <title>A draft genome for a cacao thread blight-causing isolate of Paramarasmius palmivorus.</title>
        <authorList>
            <person name="Baruah I.K."/>
            <person name="Bukari Y."/>
            <person name="Amoako-Attah I."/>
            <person name="Meinhardt L.W."/>
            <person name="Bailey B.A."/>
            <person name="Cohen S.P."/>
        </authorList>
    </citation>
    <scope>NUCLEOTIDE SEQUENCE [LARGE SCALE GENOMIC DNA]</scope>
    <source>
        <strain evidence="2 3">GH-12</strain>
    </source>
</reference>
<protein>
    <submittedName>
        <fullName evidence="2">Uncharacterized protein</fullName>
    </submittedName>
</protein>
<accession>A0AAW0AWS1</accession>
<gene>
    <name evidence="2" type="ORF">VNI00_018420</name>
</gene>
<dbReference type="Proteomes" id="UP001383192">
    <property type="component" value="Unassembled WGS sequence"/>
</dbReference>